<reference evidence="7" key="2">
    <citation type="submission" date="2015-01" db="EMBL/GenBank/DDBJ databases">
        <title>Evolutionary Origins and Diversification of the Mycorrhizal Mutualists.</title>
        <authorList>
            <consortium name="DOE Joint Genome Institute"/>
            <consortium name="Mycorrhizal Genomics Consortium"/>
            <person name="Kohler A."/>
            <person name="Kuo A."/>
            <person name="Nagy L.G."/>
            <person name="Floudas D."/>
            <person name="Copeland A."/>
            <person name="Barry K.W."/>
            <person name="Cichocki N."/>
            <person name="Veneault-Fourrey C."/>
            <person name="LaButti K."/>
            <person name="Lindquist E.A."/>
            <person name="Lipzen A."/>
            <person name="Lundell T."/>
            <person name="Morin E."/>
            <person name="Murat C."/>
            <person name="Riley R."/>
            <person name="Ohm R."/>
            <person name="Sun H."/>
            <person name="Tunlid A."/>
            <person name="Henrissat B."/>
            <person name="Grigoriev I.V."/>
            <person name="Hibbett D.S."/>
            <person name="Martin F."/>
        </authorList>
    </citation>
    <scope>NUCLEOTIDE SEQUENCE [LARGE SCALE GENOMIC DNA]</scope>
    <source>
        <strain evidence="7">F 1598</strain>
    </source>
</reference>
<evidence type="ECO:0000256" key="5">
    <source>
        <dbReference type="RuleBase" id="RU367022"/>
    </source>
</evidence>
<keyword evidence="5" id="KW-0406">Ion transport</keyword>
<keyword evidence="4 5" id="KW-0472">Membrane</keyword>
<dbReference type="STRING" id="765440.A0A0C3FJD9"/>
<keyword evidence="5" id="KW-0186">Copper</keyword>
<dbReference type="Pfam" id="PF04145">
    <property type="entry name" value="Ctr"/>
    <property type="match status" value="1"/>
</dbReference>
<dbReference type="GO" id="GO:0005886">
    <property type="term" value="C:plasma membrane"/>
    <property type="evidence" value="ECO:0007669"/>
    <property type="project" value="TreeGrafter"/>
</dbReference>
<evidence type="ECO:0000256" key="4">
    <source>
        <dbReference type="ARBA" id="ARBA00023136"/>
    </source>
</evidence>
<reference evidence="6 7" key="1">
    <citation type="submission" date="2014-04" db="EMBL/GenBank/DDBJ databases">
        <authorList>
            <consortium name="DOE Joint Genome Institute"/>
            <person name="Kuo A."/>
            <person name="Tarkka M."/>
            <person name="Buscot F."/>
            <person name="Kohler A."/>
            <person name="Nagy L.G."/>
            <person name="Floudas D."/>
            <person name="Copeland A."/>
            <person name="Barry K.W."/>
            <person name="Cichocki N."/>
            <person name="Veneault-Fourrey C."/>
            <person name="LaButti K."/>
            <person name="Lindquist E.A."/>
            <person name="Lipzen A."/>
            <person name="Lundell T."/>
            <person name="Morin E."/>
            <person name="Murat C."/>
            <person name="Sun H."/>
            <person name="Tunlid A."/>
            <person name="Henrissat B."/>
            <person name="Grigoriev I.V."/>
            <person name="Hibbett D.S."/>
            <person name="Martin F."/>
            <person name="Nordberg H.P."/>
            <person name="Cantor M.N."/>
            <person name="Hua S.X."/>
        </authorList>
    </citation>
    <scope>NUCLEOTIDE SEQUENCE [LARGE SCALE GENOMIC DNA]</scope>
    <source>
        <strain evidence="6 7">F 1598</strain>
    </source>
</reference>
<evidence type="ECO:0000313" key="7">
    <source>
        <dbReference type="Proteomes" id="UP000054166"/>
    </source>
</evidence>
<gene>
    <name evidence="6" type="ORF">PILCRDRAFT_818140</name>
</gene>
<protein>
    <recommendedName>
        <fullName evidence="5">Copper transport protein</fullName>
    </recommendedName>
</protein>
<organism evidence="6 7">
    <name type="scientific">Piloderma croceum (strain F 1598)</name>
    <dbReference type="NCBI Taxonomy" id="765440"/>
    <lineage>
        <taxon>Eukaryota</taxon>
        <taxon>Fungi</taxon>
        <taxon>Dikarya</taxon>
        <taxon>Basidiomycota</taxon>
        <taxon>Agaricomycotina</taxon>
        <taxon>Agaricomycetes</taxon>
        <taxon>Agaricomycetidae</taxon>
        <taxon>Atheliales</taxon>
        <taxon>Atheliaceae</taxon>
        <taxon>Piloderma</taxon>
    </lineage>
</organism>
<dbReference type="EMBL" id="KN832987">
    <property type="protein sequence ID" value="KIM84565.1"/>
    <property type="molecule type" value="Genomic_DNA"/>
</dbReference>
<comment type="subcellular location">
    <subcellularLocation>
        <location evidence="1 5">Membrane</location>
        <topology evidence="1 5">Multi-pass membrane protein</topology>
    </subcellularLocation>
</comment>
<dbReference type="GO" id="GO:0005375">
    <property type="term" value="F:copper ion transmembrane transporter activity"/>
    <property type="evidence" value="ECO:0007669"/>
    <property type="project" value="UniProtKB-UniRule"/>
</dbReference>
<dbReference type="PANTHER" id="PTHR12483">
    <property type="entry name" value="SOLUTE CARRIER FAMILY 31 COPPER TRANSPORTERS"/>
    <property type="match status" value="1"/>
</dbReference>
<keyword evidence="5" id="KW-0187">Copper transport</keyword>
<keyword evidence="3 5" id="KW-1133">Transmembrane helix</keyword>
<dbReference type="AlphaFoldDB" id="A0A0C3FJD9"/>
<keyword evidence="5" id="KW-0813">Transport</keyword>
<keyword evidence="2 5" id="KW-0812">Transmembrane</keyword>
<accession>A0A0C3FJD9</accession>
<evidence type="ECO:0000256" key="3">
    <source>
        <dbReference type="ARBA" id="ARBA00022989"/>
    </source>
</evidence>
<keyword evidence="7" id="KW-1185">Reference proteome</keyword>
<dbReference type="Proteomes" id="UP000054166">
    <property type="component" value="Unassembled WGS sequence"/>
</dbReference>
<dbReference type="InterPro" id="IPR007274">
    <property type="entry name" value="Cop_transporter"/>
</dbReference>
<evidence type="ECO:0000256" key="1">
    <source>
        <dbReference type="ARBA" id="ARBA00004141"/>
    </source>
</evidence>
<dbReference type="InParanoid" id="A0A0C3FJD9"/>
<dbReference type="HOGENOM" id="CLU_090404_0_1_1"/>
<name>A0A0C3FJD9_PILCF</name>
<proteinExistence type="inferred from homology"/>
<dbReference type="PANTHER" id="PTHR12483:SF27">
    <property type="entry name" value="COPPER TRANSPORT PROTEIN CTR1"/>
    <property type="match status" value="1"/>
</dbReference>
<evidence type="ECO:0000313" key="6">
    <source>
        <dbReference type="EMBL" id="KIM84565.1"/>
    </source>
</evidence>
<sequence>MRGSLEARWRKQTLAMISGRYGHISHTSDETKKIPEVVTEIQTVSRTNSSSSTGARKLPRKIAPFIAAHDIPRGAIHAFQALLGYTLMLAIMTFQAAYIISIIIGLGLGEVLFGRMGGTSAH</sequence>
<dbReference type="OrthoDB" id="73901at2759"/>
<feature type="transmembrane region" description="Helical" evidence="5">
    <location>
        <begin position="82"/>
        <end position="108"/>
    </location>
</feature>
<comment type="similarity">
    <text evidence="5">Belongs to the copper transporter (Ctr) (TC 1.A.56) family. SLC31A subfamily.</text>
</comment>
<evidence type="ECO:0000256" key="2">
    <source>
        <dbReference type="ARBA" id="ARBA00022692"/>
    </source>
</evidence>